<proteinExistence type="inferred from homology"/>
<dbReference type="PIRSF" id="PIRSF015601">
    <property type="entry name" value="MTase_slr0722"/>
    <property type="match status" value="1"/>
</dbReference>
<keyword evidence="14" id="KW-1185">Reference proteome</keyword>
<dbReference type="InterPro" id="IPR029026">
    <property type="entry name" value="tRNA_m1G_MTases_N"/>
</dbReference>
<protein>
    <recommendedName>
        <fullName evidence="10">Ribosomal RNA small subunit methyltransferase E</fullName>
        <ecNumber evidence="10">2.1.1.193</ecNumber>
    </recommendedName>
</protein>
<evidence type="ECO:0000256" key="6">
    <source>
        <dbReference type="ARBA" id="ARBA00022679"/>
    </source>
</evidence>
<evidence type="ECO:0000259" key="11">
    <source>
        <dbReference type="Pfam" id="PF04452"/>
    </source>
</evidence>
<dbReference type="InterPro" id="IPR015947">
    <property type="entry name" value="PUA-like_sf"/>
</dbReference>
<comment type="catalytic activity">
    <reaction evidence="9 10">
        <text>uridine(1498) in 16S rRNA + S-adenosyl-L-methionine = N(3)-methyluridine(1498) in 16S rRNA + S-adenosyl-L-homocysteine + H(+)</text>
        <dbReference type="Rhea" id="RHEA:42920"/>
        <dbReference type="Rhea" id="RHEA-COMP:10283"/>
        <dbReference type="Rhea" id="RHEA-COMP:10284"/>
        <dbReference type="ChEBI" id="CHEBI:15378"/>
        <dbReference type="ChEBI" id="CHEBI:57856"/>
        <dbReference type="ChEBI" id="CHEBI:59789"/>
        <dbReference type="ChEBI" id="CHEBI:65315"/>
        <dbReference type="ChEBI" id="CHEBI:74502"/>
        <dbReference type="EC" id="2.1.1.193"/>
    </reaction>
</comment>
<dbReference type="NCBIfam" id="TIGR00046">
    <property type="entry name" value="RsmE family RNA methyltransferase"/>
    <property type="match status" value="1"/>
</dbReference>
<dbReference type="InterPro" id="IPR046887">
    <property type="entry name" value="RsmE_PUA-like"/>
</dbReference>
<evidence type="ECO:0000259" key="12">
    <source>
        <dbReference type="Pfam" id="PF20260"/>
    </source>
</evidence>
<feature type="domain" description="Ribosomal RNA small subunit methyltransferase E methyltransferase" evidence="11">
    <location>
        <begin position="75"/>
        <end position="232"/>
    </location>
</feature>
<sequence length="234" mass="26092">MNIYYAPPSQVHSQFVELTGQEAKHASKVMRAREGDKLTVVDGEGGRYDGTIARILDESIQINVKESDRTSYPHPEIVLGLGIIKKRDRLEFAVEKAVELGAAEIGLFRCERTVKENVRMERLQSKALSAMKQSLRAWLPDIRLFDSPGQLVDHYPDSNIYVAHEKINPDDPENRADGISTKSPQKMLLMIGPEGGFSVSEVKEMKDRGAKVVSLGPNRLRAETAAIAFLSQFL</sequence>
<dbReference type="GO" id="GO:0070042">
    <property type="term" value="F:rRNA (uridine-N3-)-methyltransferase activity"/>
    <property type="evidence" value="ECO:0007669"/>
    <property type="project" value="TreeGrafter"/>
</dbReference>
<dbReference type="SUPFAM" id="SSF88697">
    <property type="entry name" value="PUA domain-like"/>
    <property type="match status" value="1"/>
</dbReference>
<evidence type="ECO:0000256" key="1">
    <source>
        <dbReference type="ARBA" id="ARBA00004496"/>
    </source>
</evidence>
<dbReference type="AlphaFoldDB" id="A0A5D3YKX4"/>
<dbReference type="CDD" id="cd18084">
    <property type="entry name" value="RsmE-like"/>
    <property type="match status" value="1"/>
</dbReference>
<evidence type="ECO:0000256" key="5">
    <source>
        <dbReference type="ARBA" id="ARBA00022603"/>
    </source>
</evidence>
<dbReference type="EC" id="2.1.1.193" evidence="10"/>
<evidence type="ECO:0000256" key="2">
    <source>
        <dbReference type="ARBA" id="ARBA00005528"/>
    </source>
</evidence>
<evidence type="ECO:0000313" key="13">
    <source>
        <dbReference type="EMBL" id="TYP94836.1"/>
    </source>
</evidence>
<dbReference type="GO" id="GO:0070475">
    <property type="term" value="P:rRNA base methylation"/>
    <property type="evidence" value="ECO:0007669"/>
    <property type="project" value="TreeGrafter"/>
</dbReference>
<evidence type="ECO:0000256" key="3">
    <source>
        <dbReference type="ARBA" id="ARBA00022490"/>
    </source>
</evidence>
<accession>A0A5D3YKX4</accession>
<dbReference type="Pfam" id="PF20260">
    <property type="entry name" value="PUA_4"/>
    <property type="match status" value="1"/>
</dbReference>
<dbReference type="EMBL" id="VNHY01000001">
    <property type="protein sequence ID" value="TYP94836.1"/>
    <property type="molecule type" value="Genomic_DNA"/>
</dbReference>
<dbReference type="Pfam" id="PF04452">
    <property type="entry name" value="Methyltrans_RNA"/>
    <property type="match status" value="1"/>
</dbReference>
<dbReference type="PANTHER" id="PTHR30027:SF3">
    <property type="entry name" value="16S RRNA (URACIL(1498)-N(3))-METHYLTRANSFERASE"/>
    <property type="match status" value="1"/>
</dbReference>
<name>A0A5D3YKX4_9BACT</name>
<reference evidence="13 14" key="1">
    <citation type="submission" date="2019-07" db="EMBL/GenBank/DDBJ databases">
        <title>Genomic Encyclopedia of Archaeal and Bacterial Type Strains, Phase II (KMG-II): from individual species to whole genera.</title>
        <authorList>
            <person name="Goeker M."/>
        </authorList>
    </citation>
    <scope>NUCLEOTIDE SEQUENCE [LARGE SCALE GENOMIC DNA]</scope>
    <source>
        <strain evidence="13 14">DSM 21935</strain>
    </source>
</reference>
<dbReference type="Gene3D" id="3.40.1280.10">
    <property type="match status" value="1"/>
</dbReference>
<evidence type="ECO:0000256" key="9">
    <source>
        <dbReference type="ARBA" id="ARBA00047944"/>
    </source>
</evidence>
<dbReference type="InterPro" id="IPR006700">
    <property type="entry name" value="RsmE"/>
</dbReference>
<dbReference type="InterPro" id="IPR046886">
    <property type="entry name" value="RsmE_MTase_dom"/>
</dbReference>
<keyword evidence="4 10" id="KW-0698">rRNA processing</keyword>
<keyword evidence="7 10" id="KW-0949">S-adenosyl-L-methionine</keyword>
<keyword evidence="5 10" id="KW-0489">Methyltransferase</keyword>
<keyword evidence="6 10" id="KW-0808">Transferase</keyword>
<evidence type="ECO:0000256" key="4">
    <source>
        <dbReference type="ARBA" id="ARBA00022552"/>
    </source>
</evidence>
<dbReference type="RefSeq" id="WP_148897532.1">
    <property type="nucleotide sequence ID" value="NZ_VNHY01000001.1"/>
</dbReference>
<dbReference type="OrthoDB" id="9815641at2"/>
<keyword evidence="3 10" id="KW-0963">Cytoplasm</keyword>
<dbReference type="Proteomes" id="UP000324595">
    <property type="component" value="Unassembled WGS sequence"/>
</dbReference>
<organism evidence="13 14">
    <name type="scientific">Fodinibius salinus</name>
    <dbReference type="NCBI Taxonomy" id="860790"/>
    <lineage>
        <taxon>Bacteria</taxon>
        <taxon>Pseudomonadati</taxon>
        <taxon>Balneolota</taxon>
        <taxon>Balneolia</taxon>
        <taxon>Balneolales</taxon>
        <taxon>Balneolaceae</taxon>
        <taxon>Fodinibius</taxon>
    </lineage>
</organism>
<comment type="caution">
    <text evidence="13">The sequence shown here is derived from an EMBL/GenBank/DDBJ whole genome shotgun (WGS) entry which is preliminary data.</text>
</comment>
<comment type="function">
    <text evidence="8 10">Specifically methylates the N3 position of the uracil ring of uridine 1498 (m3U1498) in 16S rRNA. Acts on the fully assembled 30S ribosomal subunit.</text>
</comment>
<dbReference type="InterPro" id="IPR029028">
    <property type="entry name" value="Alpha/beta_knot_MTases"/>
</dbReference>
<gene>
    <name evidence="13" type="ORF">LX73_0125</name>
</gene>
<evidence type="ECO:0000256" key="10">
    <source>
        <dbReference type="PIRNR" id="PIRNR015601"/>
    </source>
</evidence>
<evidence type="ECO:0000313" key="14">
    <source>
        <dbReference type="Proteomes" id="UP000324595"/>
    </source>
</evidence>
<comment type="similarity">
    <text evidence="2 10">Belongs to the RNA methyltransferase RsmE family.</text>
</comment>
<evidence type="ECO:0000256" key="8">
    <source>
        <dbReference type="ARBA" id="ARBA00025699"/>
    </source>
</evidence>
<dbReference type="PANTHER" id="PTHR30027">
    <property type="entry name" value="RIBOSOMAL RNA SMALL SUBUNIT METHYLTRANSFERASE E"/>
    <property type="match status" value="1"/>
</dbReference>
<comment type="subcellular location">
    <subcellularLocation>
        <location evidence="1 10">Cytoplasm</location>
    </subcellularLocation>
</comment>
<feature type="domain" description="Ribosomal RNA small subunit methyltransferase E PUA-like" evidence="12">
    <location>
        <begin position="18"/>
        <end position="63"/>
    </location>
</feature>
<evidence type="ECO:0000256" key="7">
    <source>
        <dbReference type="ARBA" id="ARBA00022691"/>
    </source>
</evidence>
<dbReference type="GO" id="GO:0005737">
    <property type="term" value="C:cytoplasm"/>
    <property type="evidence" value="ECO:0007669"/>
    <property type="project" value="UniProtKB-SubCell"/>
</dbReference>
<dbReference type="SUPFAM" id="SSF75217">
    <property type="entry name" value="alpha/beta knot"/>
    <property type="match status" value="1"/>
</dbReference>